<feature type="compositionally biased region" description="Acidic residues" evidence="1">
    <location>
        <begin position="50"/>
        <end position="65"/>
    </location>
</feature>
<gene>
    <name evidence="3" type="ORF">ACFQ4C_06810</name>
</gene>
<feature type="compositionally biased region" description="Low complexity" evidence="1">
    <location>
        <begin position="79"/>
        <end position="105"/>
    </location>
</feature>
<feature type="compositionally biased region" description="Basic and acidic residues" evidence="1">
    <location>
        <begin position="40"/>
        <end position="49"/>
    </location>
</feature>
<evidence type="ECO:0000256" key="2">
    <source>
        <dbReference type="SAM" id="Phobius"/>
    </source>
</evidence>
<proteinExistence type="predicted"/>
<protein>
    <recommendedName>
        <fullName evidence="5">Energy transducer TonB</fullName>
    </recommendedName>
</protein>
<dbReference type="Proteomes" id="UP001597116">
    <property type="component" value="Unassembled WGS sequence"/>
</dbReference>
<organism evidence="3 4">
    <name type="scientific">Larkinella insperata</name>
    <dbReference type="NCBI Taxonomy" id="332158"/>
    <lineage>
        <taxon>Bacteria</taxon>
        <taxon>Pseudomonadati</taxon>
        <taxon>Bacteroidota</taxon>
        <taxon>Cytophagia</taxon>
        <taxon>Cytophagales</taxon>
        <taxon>Spirosomataceae</taxon>
        <taxon>Larkinella</taxon>
    </lineage>
</organism>
<feature type="region of interest" description="Disordered" evidence="1">
    <location>
        <begin position="40"/>
        <end position="153"/>
    </location>
</feature>
<dbReference type="EMBL" id="JBHTLP010000003">
    <property type="protein sequence ID" value="MFD1140810.1"/>
    <property type="molecule type" value="Genomic_DNA"/>
</dbReference>
<reference evidence="4" key="1">
    <citation type="journal article" date="2019" name="Int. J. Syst. Evol. Microbiol.">
        <title>The Global Catalogue of Microorganisms (GCM) 10K type strain sequencing project: providing services to taxonomists for standard genome sequencing and annotation.</title>
        <authorList>
            <consortium name="The Broad Institute Genomics Platform"/>
            <consortium name="The Broad Institute Genome Sequencing Center for Infectious Disease"/>
            <person name="Wu L."/>
            <person name="Ma J."/>
        </authorList>
    </citation>
    <scope>NUCLEOTIDE SEQUENCE [LARGE SCALE GENOMIC DNA]</scope>
    <source>
        <strain evidence="4">CCUG 55608</strain>
    </source>
</reference>
<keyword evidence="2" id="KW-0812">Transmembrane</keyword>
<keyword evidence="4" id="KW-1185">Reference proteome</keyword>
<feature type="transmembrane region" description="Helical" evidence="2">
    <location>
        <begin position="12"/>
        <end position="30"/>
    </location>
</feature>
<comment type="caution">
    <text evidence="3">The sequence shown here is derived from an EMBL/GenBank/DDBJ whole genome shotgun (WGS) entry which is preliminary data.</text>
</comment>
<evidence type="ECO:0000313" key="4">
    <source>
        <dbReference type="Proteomes" id="UP001597116"/>
    </source>
</evidence>
<dbReference type="RefSeq" id="WP_379883918.1">
    <property type="nucleotide sequence ID" value="NZ_JBHTLP010000003.1"/>
</dbReference>
<sequence>MFSQYSWGDFFKVVGSATVVYYAVVGWVFYRSEIRDFLSGERPGKKANEPAEDPDEEPEQEDSDMFETVMYQGDPATPPSSNAAAAQPEPPKAASAAVVASQKPQEPAPQPKDVTPEPAKSEAPKEVESAQASAQSADFELPATPQVNDLPADDLLDLSGISIPQSEQPLQDIVDAAADLEKQPDGNIAVKNPNNRGAALLSEVMKGQKPMSMADIIAKR</sequence>
<feature type="compositionally biased region" description="Basic and acidic residues" evidence="1">
    <location>
        <begin position="119"/>
        <end position="128"/>
    </location>
</feature>
<keyword evidence="2" id="KW-1133">Transmembrane helix</keyword>
<evidence type="ECO:0000313" key="3">
    <source>
        <dbReference type="EMBL" id="MFD1140810.1"/>
    </source>
</evidence>
<keyword evidence="2" id="KW-0472">Membrane</keyword>
<accession>A0ABW3QKN9</accession>
<name>A0ABW3QKN9_9BACT</name>
<evidence type="ECO:0000256" key="1">
    <source>
        <dbReference type="SAM" id="MobiDB-lite"/>
    </source>
</evidence>
<evidence type="ECO:0008006" key="5">
    <source>
        <dbReference type="Google" id="ProtNLM"/>
    </source>
</evidence>